<feature type="coiled-coil region" evidence="1">
    <location>
        <begin position="92"/>
        <end position="170"/>
    </location>
</feature>
<proteinExistence type="predicted"/>
<organism evidence="3 4">
    <name type="scientific">Fragilariopsis cylindrus CCMP1102</name>
    <dbReference type="NCBI Taxonomy" id="635003"/>
    <lineage>
        <taxon>Eukaryota</taxon>
        <taxon>Sar</taxon>
        <taxon>Stramenopiles</taxon>
        <taxon>Ochrophyta</taxon>
        <taxon>Bacillariophyta</taxon>
        <taxon>Bacillariophyceae</taxon>
        <taxon>Bacillariophycidae</taxon>
        <taxon>Bacillariales</taxon>
        <taxon>Bacillariaceae</taxon>
        <taxon>Fragilariopsis</taxon>
    </lineage>
</organism>
<dbReference type="AlphaFoldDB" id="A0A1E7FXD0"/>
<keyword evidence="2" id="KW-0472">Membrane</keyword>
<protein>
    <submittedName>
        <fullName evidence="3">Uncharacterized protein</fullName>
    </submittedName>
</protein>
<feature type="non-terminal residue" evidence="3">
    <location>
        <position position="1"/>
    </location>
</feature>
<keyword evidence="2" id="KW-0812">Transmembrane</keyword>
<dbReference type="InParanoid" id="A0A1E7FXD0"/>
<feature type="transmembrane region" description="Helical" evidence="2">
    <location>
        <begin position="12"/>
        <end position="32"/>
    </location>
</feature>
<reference evidence="3 4" key="1">
    <citation type="submission" date="2016-09" db="EMBL/GenBank/DDBJ databases">
        <title>Extensive genetic diversity and differential bi-allelic expression allows diatom success in the polar Southern Ocean.</title>
        <authorList>
            <consortium name="DOE Joint Genome Institute"/>
            <person name="Mock T."/>
            <person name="Otillar R.P."/>
            <person name="Strauss J."/>
            <person name="Dupont C."/>
            <person name="Frickenhaus S."/>
            <person name="Maumus F."/>
            <person name="Mcmullan M."/>
            <person name="Sanges R."/>
            <person name="Schmutz J."/>
            <person name="Toseland A."/>
            <person name="Valas R."/>
            <person name="Veluchamy A."/>
            <person name="Ward B.J."/>
            <person name="Allen A."/>
            <person name="Barry K."/>
            <person name="Falciatore A."/>
            <person name="Ferrante M."/>
            <person name="Fortunato A.E."/>
            <person name="Gloeckner G."/>
            <person name="Gruber A."/>
            <person name="Hipkin R."/>
            <person name="Janech M."/>
            <person name="Kroth P."/>
            <person name="Leese F."/>
            <person name="Lindquist E."/>
            <person name="Lyon B.R."/>
            <person name="Martin J."/>
            <person name="Mayer C."/>
            <person name="Parker M."/>
            <person name="Quesneville H."/>
            <person name="Raymond J."/>
            <person name="Uhlig C."/>
            <person name="Valentin K.U."/>
            <person name="Worden A.Z."/>
            <person name="Armbrust E.V."/>
            <person name="Bowler C."/>
            <person name="Green B."/>
            <person name="Moulton V."/>
            <person name="Van Oosterhout C."/>
            <person name="Grigoriev I."/>
        </authorList>
    </citation>
    <scope>NUCLEOTIDE SEQUENCE [LARGE SCALE GENOMIC DNA]</scope>
    <source>
        <strain evidence="3 4">CCMP1102</strain>
    </source>
</reference>
<keyword evidence="2" id="KW-1133">Transmembrane helix</keyword>
<dbReference type="KEGG" id="fcy:FRACYDRAFT_216197"/>
<keyword evidence="1" id="KW-0175">Coiled coil</keyword>
<name>A0A1E7FXD0_9STRA</name>
<evidence type="ECO:0000313" key="4">
    <source>
        <dbReference type="Proteomes" id="UP000095751"/>
    </source>
</evidence>
<sequence>SLYRKQRKKRRARRLMMSSVALICVLLTVFYWRIHHPNETVLSGMAAFVVSLKSIDIVETKVYFMNQVEQTKICVIDQIEYLTTDRKAREEARAEEEEAARIQAHARAEKQRKARELVAAQKAKEEEEIAKSIAREEAARRLAREEAERLVEIEKKMKQDEDAMKIKKDAEIEQKRSKEDRTGRRTWGCNIPFAYIVPYCFRLSNTNPIYKEGDLVFLQ</sequence>
<evidence type="ECO:0000256" key="1">
    <source>
        <dbReference type="SAM" id="Coils"/>
    </source>
</evidence>
<evidence type="ECO:0000256" key="2">
    <source>
        <dbReference type="SAM" id="Phobius"/>
    </source>
</evidence>
<gene>
    <name evidence="3" type="ORF">FRACYDRAFT_216197</name>
</gene>
<dbReference type="Proteomes" id="UP000095751">
    <property type="component" value="Unassembled WGS sequence"/>
</dbReference>
<dbReference type="EMBL" id="KV784353">
    <property type="protein sequence ID" value="OEU22796.1"/>
    <property type="molecule type" value="Genomic_DNA"/>
</dbReference>
<keyword evidence="4" id="KW-1185">Reference proteome</keyword>
<accession>A0A1E7FXD0</accession>
<evidence type="ECO:0000313" key="3">
    <source>
        <dbReference type="EMBL" id="OEU22796.1"/>
    </source>
</evidence>